<evidence type="ECO:0000259" key="8">
    <source>
        <dbReference type="Pfam" id="PF02929"/>
    </source>
</evidence>
<evidence type="ECO:0000256" key="7">
    <source>
        <dbReference type="ARBA" id="ARBA00023295"/>
    </source>
</evidence>
<comment type="catalytic activity">
    <reaction evidence="1">
        <text>Hydrolysis of terminal non-reducing beta-D-galactose residues in beta-D-galactosides.</text>
        <dbReference type="EC" id="3.2.1.23"/>
    </reaction>
</comment>
<dbReference type="EC" id="3.2.1.23" evidence="4"/>
<evidence type="ECO:0000256" key="2">
    <source>
        <dbReference type="ARBA" id="ARBA00001913"/>
    </source>
</evidence>
<keyword evidence="5" id="KW-0378">Hydrolase</keyword>
<reference evidence="9 10" key="1">
    <citation type="submission" date="2020-09" db="EMBL/GenBank/DDBJ databases">
        <title>Genome seq and assembly of Chryseobacterium sp.</title>
        <authorList>
            <person name="Chhetri G."/>
        </authorList>
    </citation>
    <scope>NUCLEOTIDE SEQUENCE [LARGE SCALE GENOMIC DNA]</scope>
    <source>
        <strain evidence="9 10">GCR10</strain>
    </source>
</reference>
<sequence length="142" mass="15462">MLATVNYAVNSQNNFTTNYRYTITADGKLNVHYSILPNVTVPSVPIVGMQMESIPTLKNLHWLGLGPFDSYPNKRSAPILGIWGGSATGEETSGNKAIRWVEQSGTIGGVHVSTLGYLEHHVSSPQKILLFSGVLGRPEKRP</sequence>
<dbReference type="InterPro" id="IPR014718">
    <property type="entry name" value="GH-type_carb-bd"/>
</dbReference>
<name>A0ABR8Z6X7_9FLAO</name>
<evidence type="ECO:0000256" key="4">
    <source>
        <dbReference type="ARBA" id="ARBA00012756"/>
    </source>
</evidence>
<dbReference type="Pfam" id="PF02929">
    <property type="entry name" value="Bgal_small_N"/>
    <property type="match status" value="1"/>
</dbReference>
<organism evidence="9 10">
    <name type="scientific">Chryseobacterium caseinilyticum</name>
    <dbReference type="NCBI Taxonomy" id="2771428"/>
    <lineage>
        <taxon>Bacteria</taxon>
        <taxon>Pseudomonadati</taxon>
        <taxon>Bacteroidota</taxon>
        <taxon>Flavobacteriia</taxon>
        <taxon>Flavobacteriales</taxon>
        <taxon>Weeksellaceae</taxon>
        <taxon>Chryseobacterium group</taxon>
        <taxon>Chryseobacterium</taxon>
    </lineage>
</organism>
<comment type="caution">
    <text evidence="9">The sequence shown here is derived from an EMBL/GenBank/DDBJ whole genome shotgun (WGS) entry which is preliminary data.</text>
</comment>
<dbReference type="Gene3D" id="2.70.98.10">
    <property type="match status" value="1"/>
</dbReference>
<dbReference type="InterPro" id="IPR050347">
    <property type="entry name" value="Bact_Beta-galactosidase"/>
</dbReference>
<dbReference type="SUPFAM" id="SSF74650">
    <property type="entry name" value="Galactose mutarotase-like"/>
    <property type="match status" value="1"/>
</dbReference>
<dbReference type="EMBL" id="JACYFS010000001">
    <property type="protein sequence ID" value="MBD8081049.1"/>
    <property type="molecule type" value="Genomic_DNA"/>
</dbReference>
<dbReference type="PANTHER" id="PTHR46323:SF2">
    <property type="entry name" value="BETA-GALACTOSIDASE"/>
    <property type="match status" value="1"/>
</dbReference>
<feature type="domain" description="Beta galactosidase small chain/" evidence="8">
    <location>
        <begin position="5"/>
        <end position="90"/>
    </location>
</feature>
<comment type="cofactor">
    <cofactor evidence="2">
        <name>Ca(2+)</name>
        <dbReference type="ChEBI" id="CHEBI:29108"/>
    </cofactor>
</comment>
<evidence type="ECO:0000256" key="5">
    <source>
        <dbReference type="ARBA" id="ARBA00022801"/>
    </source>
</evidence>
<dbReference type="RefSeq" id="WP_191736178.1">
    <property type="nucleotide sequence ID" value="NZ_JACYFS010000001.1"/>
</dbReference>
<dbReference type="InterPro" id="IPR011013">
    <property type="entry name" value="Gal_mutarotase_sf_dom"/>
</dbReference>
<accession>A0ABR8Z6X7</accession>
<comment type="subunit">
    <text evidence="3">Monomer.</text>
</comment>
<evidence type="ECO:0000256" key="1">
    <source>
        <dbReference type="ARBA" id="ARBA00001412"/>
    </source>
</evidence>
<keyword evidence="7" id="KW-0326">Glycosidase</keyword>
<evidence type="ECO:0000256" key="6">
    <source>
        <dbReference type="ARBA" id="ARBA00022837"/>
    </source>
</evidence>
<dbReference type="InterPro" id="IPR004199">
    <property type="entry name" value="B-gal_small/dom_5"/>
</dbReference>
<evidence type="ECO:0000256" key="3">
    <source>
        <dbReference type="ARBA" id="ARBA00011245"/>
    </source>
</evidence>
<dbReference type="Proteomes" id="UP000637299">
    <property type="component" value="Unassembled WGS sequence"/>
</dbReference>
<proteinExistence type="predicted"/>
<evidence type="ECO:0000313" key="9">
    <source>
        <dbReference type="EMBL" id="MBD8081049.1"/>
    </source>
</evidence>
<keyword evidence="10" id="KW-1185">Reference proteome</keyword>
<keyword evidence="6" id="KW-0106">Calcium</keyword>
<dbReference type="PANTHER" id="PTHR46323">
    <property type="entry name" value="BETA-GALACTOSIDASE"/>
    <property type="match status" value="1"/>
</dbReference>
<evidence type="ECO:0000313" key="10">
    <source>
        <dbReference type="Proteomes" id="UP000637299"/>
    </source>
</evidence>
<protein>
    <recommendedName>
        <fullName evidence="4">beta-galactosidase</fullName>
        <ecNumber evidence="4">3.2.1.23</ecNumber>
    </recommendedName>
</protein>
<gene>
    <name evidence="9" type="ORF">IC610_01285</name>
</gene>